<feature type="compositionally biased region" description="Basic and acidic residues" evidence="1">
    <location>
        <begin position="278"/>
        <end position="289"/>
    </location>
</feature>
<protein>
    <recommendedName>
        <fullName evidence="2">WW domain-containing protein</fullName>
    </recommendedName>
</protein>
<comment type="caution">
    <text evidence="3">The sequence shown here is derived from an EMBL/GenBank/DDBJ whole genome shotgun (WGS) entry which is preliminary data.</text>
</comment>
<gene>
    <name evidence="3" type="ORF">CTAYLR_006073</name>
</gene>
<dbReference type="InterPro" id="IPR036020">
    <property type="entry name" value="WW_dom_sf"/>
</dbReference>
<feature type="compositionally biased region" description="Basic and acidic residues" evidence="1">
    <location>
        <begin position="78"/>
        <end position="92"/>
    </location>
</feature>
<feature type="compositionally biased region" description="Basic residues" evidence="1">
    <location>
        <begin position="255"/>
        <end position="268"/>
    </location>
</feature>
<dbReference type="EMBL" id="JAQMWT010000149">
    <property type="protein sequence ID" value="KAJ8609147.1"/>
    <property type="molecule type" value="Genomic_DNA"/>
</dbReference>
<dbReference type="InterPro" id="IPR001202">
    <property type="entry name" value="WW_dom"/>
</dbReference>
<feature type="compositionally biased region" description="Basic and acidic residues" evidence="1">
    <location>
        <begin position="244"/>
        <end position="253"/>
    </location>
</feature>
<dbReference type="AlphaFoldDB" id="A0AAD7XSB0"/>
<dbReference type="PROSITE" id="PS50020">
    <property type="entry name" value="WW_DOMAIN_2"/>
    <property type="match status" value="1"/>
</dbReference>
<organism evidence="3 4">
    <name type="scientific">Chrysophaeum taylorii</name>
    <dbReference type="NCBI Taxonomy" id="2483200"/>
    <lineage>
        <taxon>Eukaryota</taxon>
        <taxon>Sar</taxon>
        <taxon>Stramenopiles</taxon>
        <taxon>Ochrophyta</taxon>
        <taxon>Pelagophyceae</taxon>
        <taxon>Pelagomonadales</taxon>
        <taxon>Pelagomonadaceae</taxon>
        <taxon>Chrysophaeum</taxon>
    </lineage>
</organism>
<dbReference type="CDD" id="cd00201">
    <property type="entry name" value="WW"/>
    <property type="match status" value="1"/>
</dbReference>
<evidence type="ECO:0000259" key="2">
    <source>
        <dbReference type="PROSITE" id="PS50020"/>
    </source>
</evidence>
<dbReference type="Proteomes" id="UP001230188">
    <property type="component" value="Unassembled WGS sequence"/>
</dbReference>
<sequence>MSQRPESDEDEVMLSDPGSDEESRLFEATSNQFRGGGAIPACLTPPPFQDACADRIEASISQLSLVGKPPRSPSPVLRRNDEEPTSERDAPLRRATGAPLSRYLKSPEVNRALRYDDDETLEESRRQAPGDGYETPVDCARRGPRGQSETLKRSAGALRRSCDEWREAVDAESGDSYYYNRRTRRASWELPAGAVVVKNPNGNRETIFAPRDPSPSAVEVLARRVARTKPRAAAAAAAAPLETTNRDDPDQPKKTLARLKMRVARRRREAAPVSTSPRDARGGRDDEHNANAAPLRQKPLAPNPKKEREVFNENAPAQPRIYCAYCGEVLYVNQLATHLVDDCAARERISRTPTDIELQTVLRRAWGDQAATTPRKKILAPSKTNRAPTRSRAIKHPHLCATVTPP</sequence>
<evidence type="ECO:0000256" key="1">
    <source>
        <dbReference type="SAM" id="MobiDB-lite"/>
    </source>
</evidence>
<feature type="region of interest" description="Disordered" evidence="1">
    <location>
        <begin position="62"/>
        <end position="154"/>
    </location>
</feature>
<dbReference type="Pfam" id="PF00397">
    <property type="entry name" value="WW"/>
    <property type="match status" value="1"/>
</dbReference>
<feature type="domain" description="WW" evidence="2">
    <location>
        <begin position="165"/>
        <end position="193"/>
    </location>
</feature>
<dbReference type="SUPFAM" id="SSF51045">
    <property type="entry name" value="WW domain"/>
    <property type="match status" value="1"/>
</dbReference>
<name>A0AAD7XSB0_9STRA</name>
<evidence type="ECO:0000313" key="3">
    <source>
        <dbReference type="EMBL" id="KAJ8609147.1"/>
    </source>
</evidence>
<feature type="region of interest" description="Disordered" evidence="1">
    <location>
        <begin position="231"/>
        <end position="306"/>
    </location>
</feature>
<feature type="region of interest" description="Disordered" evidence="1">
    <location>
        <begin position="1"/>
        <end position="38"/>
    </location>
</feature>
<dbReference type="SMART" id="SM00456">
    <property type="entry name" value="WW"/>
    <property type="match status" value="1"/>
</dbReference>
<reference evidence="3" key="1">
    <citation type="submission" date="2023-01" db="EMBL/GenBank/DDBJ databases">
        <title>Metagenome sequencing of chrysophaentin producing Chrysophaeum taylorii.</title>
        <authorList>
            <person name="Davison J."/>
            <person name="Bewley C."/>
        </authorList>
    </citation>
    <scope>NUCLEOTIDE SEQUENCE</scope>
    <source>
        <strain evidence="3">NIES-1699</strain>
    </source>
</reference>
<evidence type="ECO:0000313" key="4">
    <source>
        <dbReference type="Proteomes" id="UP001230188"/>
    </source>
</evidence>
<proteinExistence type="predicted"/>
<dbReference type="Gene3D" id="2.20.70.10">
    <property type="match status" value="1"/>
</dbReference>
<accession>A0AAD7XSB0</accession>
<keyword evidence="4" id="KW-1185">Reference proteome</keyword>